<evidence type="ECO:0000256" key="3">
    <source>
        <dbReference type="ARBA" id="ARBA00004496"/>
    </source>
</evidence>
<proteinExistence type="inferred from homology"/>
<evidence type="ECO:0000256" key="1">
    <source>
        <dbReference type="ARBA" id="ARBA00002738"/>
    </source>
</evidence>
<feature type="region of interest" description="Disordered" evidence="8">
    <location>
        <begin position="106"/>
        <end position="283"/>
    </location>
</feature>
<feature type="compositionally biased region" description="Acidic residues" evidence="8">
    <location>
        <begin position="35"/>
        <end position="48"/>
    </location>
</feature>
<dbReference type="InterPro" id="IPR039024">
    <property type="entry name" value="RTC4"/>
</dbReference>
<comment type="similarity">
    <text evidence="4">Belongs to the RTC4 family.</text>
</comment>
<evidence type="ECO:0000256" key="5">
    <source>
        <dbReference type="ARBA" id="ARBA00015162"/>
    </source>
</evidence>
<evidence type="ECO:0000256" key="2">
    <source>
        <dbReference type="ARBA" id="ARBA00004123"/>
    </source>
</evidence>
<evidence type="ECO:0000313" key="10">
    <source>
        <dbReference type="EMBL" id="KAK3054299.1"/>
    </source>
</evidence>
<name>A0AAJ0GCM4_9PEZI</name>
<dbReference type="Pfam" id="PF14474">
    <property type="entry name" value="RTC4"/>
    <property type="match status" value="1"/>
</dbReference>
<feature type="compositionally biased region" description="Low complexity" evidence="8">
    <location>
        <begin position="251"/>
        <end position="264"/>
    </location>
</feature>
<evidence type="ECO:0000256" key="8">
    <source>
        <dbReference type="SAM" id="MobiDB-lite"/>
    </source>
</evidence>
<accession>A0AAJ0GCM4</accession>
<evidence type="ECO:0000256" key="4">
    <source>
        <dbReference type="ARBA" id="ARBA00009461"/>
    </source>
</evidence>
<keyword evidence="6" id="KW-0963">Cytoplasm</keyword>
<feature type="compositionally biased region" description="Basic and acidic residues" evidence="8">
    <location>
        <begin position="129"/>
        <end position="138"/>
    </location>
</feature>
<comment type="subcellular location">
    <subcellularLocation>
        <location evidence="3">Cytoplasm</location>
    </subcellularLocation>
    <subcellularLocation>
        <location evidence="2">Nucleus</location>
    </subcellularLocation>
</comment>
<evidence type="ECO:0000256" key="6">
    <source>
        <dbReference type="ARBA" id="ARBA00022490"/>
    </source>
</evidence>
<feature type="compositionally biased region" description="Basic and acidic residues" evidence="8">
    <location>
        <begin position="183"/>
        <end position="205"/>
    </location>
</feature>
<dbReference type="PANTHER" id="PTHR41391:SF1">
    <property type="entry name" value="RESTRICTION OF TELOMERE CAPPING PROTEIN 4"/>
    <property type="match status" value="1"/>
</dbReference>
<dbReference type="GO" id="GO:0005634">
    <property type="term" value="C:nucleus"/>
    <property type="evidence" value="ECO:0007669"/>
    <property type="project" value="UniProtKB-SubCell"/>
</dbReference>
<sequence>MAGGKPHATQKDHHDLLPTPPATNSTRSLGSRRDEEEDFDREPESSEEEQVHSNGKVSAPPTRPQRQRVPKQRFVPPRKLGGQEAGGAEQSGAVFKAPRQVVLNSEQAGSDTFRPAVSWNSPATTGSKRGSDDDRFSSDNDSAIFSSQSSSLKRPRLSPTKNLHAKPSSSYPSKPKSYGRKASVKENHRQERVAREQASEFKKVALEQNQAAPAPKFAEPRAHRMYVNGRTSDQPQWQEARSGEVDGVRGSNSSPYSSPLSSVPDGPGVEEVQRPDLPPPNPYPPIIECSICGHDVERLYREQFDDDNGFSPGRQLSYRWQHRFCSHHKKHEGKQVWQDKRYPEIDWSGLGKRMRRHNAHLAAVIDGSKSSYHREQLKDRVKERSAAAALNSNDGKRGMLVGYYGPRGEKIMSEHIVAQLSDNLRKQATKDHLVAASGVSGGVSGFVQAVLVPELAQRLVMEDMQATEEGSRDIIAESAELGELINPEAEERVAEVVELDMPE</sequence>
<feature type="compositionally biased region" description="Low complexity" evidence="8">
    <location>
        <begin position="166"/>
        <end position="176"/>
    </location>
</feature>
<organism evidence="10 11">
    <name type="scientific">Extremus antarcticus</name>
    <dbReference type="NCBI Taxonomy" id="702011"/>
    <lineage>
        <taxon>Eukaryota</taxon>
        <taxon>Fungi</taxon>
        <taxon>Dikarya</taxon>
        <taxon>Ascomycota</taxon>
        <taxon>Pezizomycotina</taxon>
        <taxon>Dothideomycetes</taxon>
        <taxon>Dothideomycetidae</taxon>
        <taxon>Mycosphaerellales</taxon>
        <taxon>Extremaceae</taxon>
        <taxon>Extremus</taxon>
    </lineage>
</organism>
<dbReference type="InterPro" id="IPR028094">
    <property type="entry name" value="RTC4_C"/>
</dbReference>
<comment type="function">
    <text evidence="1">May be involved in a process influencing telomere capping.</text>
</comment>
<keyword evidence="7" id="KW-0539">Nucleus</keyword>
<feature type="region of interest" description="Disordered" evidence="8">
    <location>
        <begin position="1"/>
        <end position="94"/>
    </location>
</feature>
<dbReference type="PANTHER" id="PTHR41391">
    <property type="entry name" value="RESTRICTION OF TELOMERE CAPPING PROTEIN 4"/>
    <property type="match status" value="1"/>
</dbReference>
<evidence type="ECO:0000256" key="7">
    <source>
        <dbReference type="ARBA" id="ARBA00023242"/>
    </source>
</evidence>
<evidence type="ECO:0000313" key="11">
    <source>
        <dbReference type="Proteomes" id="UP001271007"/>
    </source>
</evidence>
<protein>
    <recommendedName>
        <fullName evidence="5">Restriction of telomere capping protein 4</fullName>
    </recommendedName>
</protein>
<dbReference type="Proteomes" id="UP001271007">
    <property type="component" value="Unassembled WGS sequence"/>
</dbReference>
<feature type="domain" description="Restriction of telomere capping protein 4 C-terminal" evidence="9">
    <location>
        <begin position="364"/>
        <end position="488"/>
    </location>
</feature>
<keyword evidence="11" id="KW-1185">Reference proteome</keyword>
<comment type="caution">
    <text evidence="10">The sequence shown here is derived from an EMBL/GenBank/DDBJ whole genome shotgun (WGS) entry which is preliminary data.</text>
</comment>
<reference evidence="10" key="1">
    <citation type="submission" date="2023-04" db="EMBL/GenBank/DDBJ databases">
        <title>Black Yeasts Isolated from many extreme environments.</title>
        <authorList>
            <person name="Coleine C."/>
            <person name="Stajich J.E."/>
            <person name="Selbmann L."/>
        </authorList>
    </citation>
    <scope>NUCLEOTIDE SEQUENCE</scope>
    <source>
        <strain evidence="10">CCFEE 5312</strain>
    </source>
</reference>
<dbReference type="SMART" id="SM01312">
    <property type="entry name" value="RTC4"/>
    <property type="match status" value="1"/>
</dbReference>
<dbReference type="AlphaFoldDB" id="A0AAJ0GCM4"/>
<feature type="compositionally biased region" description="Polar residues" evidence="8">
    <location>
        <begin position="229"/>
        <end position="239"/>
    </location>
</feature>
<feature type="compositionally biased region" description="Polar residues" evidence="8">
    <location>
        <begin position="143"/>
        <end position="152"/>
    </location>
</feature>
<dbReference type="GO" id="GO:0005737">
    <property type="term" value="C:cytoplasm"/>
    <property type="evidence" value="ECO:0007669"/>
    <property type="project" value="UniProtKB-SubCell"/>
</dbReference>
<evidence type="ECO:0000259" key="9">
    <source>
        <dbReference type="SMART" id="SM01312"/>
    </source>
</evidence>
<gene>
    <name evidence="10" type="ORF">LTR09_004567</name>
</gene>
<dbReference type="EMBL" id="JAWDJX010000012">
    <property type="protein sequence ID" value="KAK3054299.1"/>
    <property type="molecule type" value="Genomic_DNA"/>
</dbReference>